<evidence type="ECO:0000259" key="6">
    <source>
        <dbReference type="PROSITE" id="PS51898"/>
    </source>
</evidence>
<proteinExistence type="inferred from homology"/>
<dbReference type="Proteomes" id="UP000283958">
    <property type="component" value="Unassembled WGS sequence"/>
</dbReference>
<dbReference type="Pfam" id="PF00589">
    <property type="entry name" value="Phage_integrase"/>
    <property type="match status" value="1"/>
</dbReference>
<dbReference type="InterPro" id="IPR004107">
    <property type="entry name" value="Integrase_SAM-like_N"/>
</dbReference>
<comment type="similarity">
    <text evidence="1">Belongs to the 'phage' integrase family.</text>
</comment>
<evidence type="ECO:0000256" key="3">
    <source>
        <dbReference type="ARBA" id="ARBA00023125"/>
    </source>
</evidence>
<dbReference type="InterPro" id="IPR002104">
    <property type="entry name" value="Integrase_catalytic"/>
</dbReference>
<dbReference type="GO" id="GO:0003677">
    <property type="term" value="F:DNA binding"/>
    <property type="evidence" value="ECO:0007669"/>
    <property type="project" value="UniProtKB-UniRule"/>
</dbReference>
<evidence type="ECO:0000256" key="5">
    <source>
        <dbReference type="PROSITE-ProRule" id="PRU01248"/>
    </source>
</evidence>
<keyword evidence="4" id="KW-0233">DNA recombination</keyword>
<comment type="caution">
    <text evidence="8">The sequence shown here is derived from an EMBL/GenBank/DDBJ whole genome shotgun (WGS) entry which is preliminary data.</text>
</comment>
<dbReference type="SUPFAM" id="SSF56349">
    <property type="entry name" value="DNA breaking-rejoining enzymes"/>
    <property type="match status" value="1"/>
</dbReference>
<dbReference type="RefSeq" id="WP_117589839.1">
    <property type="nucleotide sequence ID" value="NZ_QRMN01000005.1"/>
</dbReference>
<dbReference type="PROSITE" id="PS51898">
    <property type="entry name" value="TYR_RECOMBINASE"/>
    <property type="match status" value="1"/>
</dbReference>
<reference evidence="8 9" key="1">
    <citation type="submission" date="2018-08" db="EMBL/GenBank/DDBJ databases">
        <title>A genome reference for cultivated species of the human gut microbiota.</title>
        <authorList>
            <person name="Zou Y."/>
            <person name="Xue W."/>
            <person name="Luo G."/>
        </authorList>
    </citation>
    <scope>NUCLEOTIDE SEQUENCE [LARGE SCALE GENOMIC DNA]</scope>
    <source>
        <strain evidence="8 9">AM09-18</strain>
    </source>
</reference>
<dbReference type="InterPro" id="IPR044068">
    <property type="entry name" value="CB"/>
</dbReference>
<name>A0A415DNF6_PHOVU</name>
<dbReference type="GO" id="GO:0015074">
    <property type="term" value="P:DNA integration"/>
    <property type="evidence" value="ECO:0007669"/>
    <property type="project" value="UniProtKB-KW"/>
</dbReference>
<dbReference type="Gene3D" id="1.10.150.130">
    <property type="match status" value="1"/>
</dbReference>
<organism evidence="8 9">
    <name type="scientific">Phocaeicola vulgatus</name>
    <name type="common">Bacteroides vulgatus</name>
    <dbReference type="NCBI Taxonomy" id="821"/>
    <lineage>
        <taxon>Bacteria</taxon>
        <taxon>Pseudomonadati</taxon>
        <taxon>Bacteroidota</taxon>
        <taxon>Bacteroidia</taxon>
        <taxon>Bacteroidales</taxon>
        <taxon>Bacteroidaceae</taxon>
        <taxon>Phocaeicola</taxon>
    </lineage>
</organism>
<dbReference type="InterPro" id="IPR050090">
    <property type="entry name" value="Tyrosine_recombinase_XerCD"/>
</dbReference>
<evidence type="ECO:0000256" key="1">
    <source>
        <dbReference type="ARBA" id="ARBA00008857"/>
    </source>
</evidence>
<dbReference type="GO" id="GO:0006310">
    <property type="term" value="P:DNA recombination"/>
    <property type="evidence" value="ECO:0007669"/>
    <property type="project" value="UniProtKB-KW"/>
</dbReference>
<dbReference type="PANTHER" id="PTHR30349">
    <property type="entry name" value="PHAGE INTEGRASE-RELATED"/>
    <property type="match status" value="1"/>
</dbReference>
<dbReference type="PROSITE" id="PS51900">
    <property type="entry name" value="CB"/>
    <property type="match status" value="1"/>
</dbReference>
<dbReference type="InterPro" id="IPR011010">
    <property type="entry name" value="DNA_brk_join_enz"/>
</dbReference>
<dbReference type="InterPro" id="IPR013762">
    <property type="entry name" value="Integrase-like_cat_sf"/>
</dbReference>
<dbReference type="AlphaFoldDB" id="A0A415DNF6"/>
<evidence type="ECO:0000256" key="4">
    <source>
        <dbReference type="ARBA" id="ARBA00023172"/>
    </source>
</evidence>
<keyword evidence="2" id="KW-0229">DNA integration</keyword>
<evidence type="ECO:0000256" key="2">
    <source>
        <dbReference type="ARBA" id="ARBA00022908"/>
    </source>
</evidence>
<dbReference type="Pfam" id="PF02899">
    <property type="entry name" value="Phage_int_SAM_1"/>
    <property type="match status" value="1"/>
</dbReference>
<sequence length="352" mass="40178">MKKINPQALLIAKYLNEWLEYHVPSIKACSPHTKRNYETSVALYVMFLRSVKQISPKTLSAQCFSLENMNEWILWLKEHRSCSPATCNVRLSALRAFLKYMADKDIAFMTSYLQAETVPNQKTPKRKVVGLSKMAVNALFTVPNQRTTRGLRDYTLMLTLYSTAVRINELLSLKIGNIFTDGPKPRIIVIGKGRKKRPIPLLAKPVQYIKQYLAECHPNPNNPDALLFYSKSRGIYVPMSAENVNKLLKRYAAIAKKICKEVPLNLHAHQFRHAKASHWLENGMNIAQISYLLGHECIQTTMVYLDITTEQESKALETLENEDQRKLQKKWKMANKGGLEEFLGLPLIGAAD</sequence>
<gene>
    <name evidence="8" type="ORF">DW105_03140</name>
</gene>
<feature type="domain" description="Core-binding (CB)" evidence="7">
    <location>
        <begin position="9"/>
        <end position="102"/>
    </location>
</feature>
<accession>A0A415DNF6</accession>
<evidence type="ECO:0000259" key="7">
    <source>
        <dbReference type="PROSITE" id="PS51900"/>
    </source>
</evidence>
<evidence type="ECO:0000313" key="8">
    <source>
        <dbReference type="EMBL" id="RHJ79792.1"/>
    </source>
</evidence>
<dbReference type="EMBL" id="QRMN01000005">
    <property type="protein sequence ID" value="RHJ79792.1"/>
    <property type="molecule type" value="Genomic_DNA"/>
</dbReference>
<evidence type="ECO:0000313" key="9">
    <source>
        <dbReference type="Proteomes" id="UP000283958"/>
    </source>
</evidence>
<dbReference type="PANTHER" id="PTHR30349:SF41">
    <property type="entry name" value="INTEGRASE_RECOMBINASE PROTEIN MJ0367-RELATED"/>
    <property type="match status" value="1"/>
</dbReference>
<protein>
    <submittedName>
        <fullName evidence="8">Recombinase XerC</fullName>
    </submittedName>
</protein>
<keyword evidence="3 5" id="KW-0238">DNA-binding</keyword>
<dbReference type="Gene3D" id="1.10.443.10">
    <property type="entry name" value="Intergrase catalytic core"/>
    <property type="match status" value="1"/>
</dbReference>
<feature type="domain" description="Tyr recombinase" evidence="6">
    <location>
        <begin position="126"/>
        <end position="317"/>
    </location>
</feature>
<dbReference type="InterPro" id="IPR010998">
    <property type="entry name" value="Integrase_recombinase_N"/>
</dbReference>